<evidence type="ECO:0000256" key="4">
    <source>
        <dbReference type="ARBA" id="ARBA00022544"/>
    </source>
</evidence>
<feature type="transmembrane region" description="Helical" evidence="8">
    <location>
        <begin position="188"/>
        <end position="208"/>
    </location>
</feature>
<feature type="transmembrane region" description="Helical" evidence="8">
    <location>
        <begin position="42"/>
        <end position="64"/>
    </location>
</feature>
<feature type="transmembrane region" description="Helical" evidence="8">
    <location>
        <begin position="148"/>
        <end position="168"/>
    </location>
</feature>
<feature type="transmembrane region" description="Helical" evidence="8">
    <location>
        <begin position="12"/>
        <end position="30"/>
    </location>
</feature>
<protein>
    <submittedName>
        <fullName evidence="9">Germination protein XA</fullName>
    </submittedName>
</protein>
<dbReference type="InterPro" id="IPR004761">
    <property type="entry name" value="Spore_GerAB"/>
</dbReference>
<feature type="transmembrane region" description="Helical" evidence="8">
    <location>
        <begin position="333"/>
        <end position="355"/>
    </location>
</feature>
<evidence type="ECO:0000256" key="2">
    <source>
        <dbReference type="ARBA" id="ARBA00007998"/>
    </source>
</evidence>
<keyword evidence="4" id="KW-0309">Germination</keyword>
<organism evidence="9 10">
    <name type="scientific">Paenibacillus antibioticophila</name>
    <dbReference type="NCBI Taxonomy" id="1274374"/>
    <lineage>
        <taxon>Bacteria</taxon>
        <taxon>Bacillati</taxon>
        <taxon>Bacillota</taxon>
        <taxon>Bacilli</taxon>
        <taxon>Bacillales</taxon>
        <taxon>Paenibacillaceae</taxon>
        <taxon>Paenibacillus</taxon>
    </lineage>
</organism>
<name>A0A919XTK1_9BACL</name>
<dbReference type="GO" id="GO:0016020">
    <property type="term" value="C:membrane"/>
    <property type="evidence" value="ECO:0007669"/>
    <property type="project" value="UniProtKB-SubCell"/>
</dbReference>
<evidence type="ECO:0000256" key="5">
    <source>
        <dbReference type="ARBA" id="ARBA00022692"/>
    </source>
</evidence>
<feature type="transmembrane region" description="Helical" evidence="8">
    <location>
        <begin position="114"/>
        <end position="136"/>
    </location>
</feature>
<evidence type="ECO:0000313" key="9">
    <source>
        <dbReference type="EMBL" id="GIO36427.1"/>
    </source>
</evidence>
<dbReference type="PANTHER" id="PTHR34975">
    <property type="entry name" value="SPORE GERMINATION PROTEIN A2"/>
    <property type="match status" value="1"/>
</dbReference>
<accession>A0A919XTK1</accession>
<evidence type="ECO:0000256" key="1">
    <source>
        <dbReference type="ARBA" id="ARBA00004141"/>
    </source>
</evidence>
<gene>
    <name evidence="9" type="primary">gerIB</name>
    <name evidence="9" type="ORF">J41TS12_12880</name>
</gene>
<evidence type="ECO:0000256" key="6">
    <source>
        <dbReference type="ARBA" id="ARBA00022989"/>
    </source>
</evidence>
<comment type="subcellular location">
    <subcellularLocation>
        <location evidence="1">Membrane</location>
        <topology evidence="1">Multi-pass membrane protein</topology>
    </subcellularLocation>
</comment>
<dbReference type="Pfam" id="PF03845">
    <property type="entry name" value="Spore_permease"/>
    <property type="match status" value="1"/>
</dbReference>
<comment type="similarity">
    <text evidence="2">Belongs to the amino acid-polyamine-organocation (APC) superfamily. Spore germination protein (SGP) (TC 2.A.3.9) family.</text>
</comment>
<dbReference type="EMBL" id="BORR01000004">
    <property type="protein sequence ID" value="GIO36427.1"/>
    <property type="molecule type" value="Genomic_DNA"/>
</dbReference>
<dbReference type="AlphaFoldDB" id="A0A919XTK1"/>
<feature type="transmembrane region" description="Helical" evidence="8">
    <location>
        <begin position="220"/>
        <end position="240"/>
    </location>
</feature>
<keyword evidence="7 8" id="KW-0472">Membrane</keyword>
<keyword evidence="5 8" id="KW-0812">Transmembrane</keyword>
<keyword evidence="10" id="KW-1185">Reference proteome</keyword>
<evidence type="ECO:0000256" key="8">
    <source>
        <dbReference type="SAM" id="Phobius"/>
    </source>
</evidence>
<comment type="caution">
    <text evidence="9">The sequence shown here is derived from an EMBL/GenBank/DDBJ whole genome shotgun (WGS) entry which is preliminary data.</text>
</comment>
<evidence type="ECO:0000256" key="7">
    <source>
        <dbReference type="ARBA" id="ARBA00023136"/>
    </source>
</evidence>
<evidence type="ECO:0000313" key="10">
    <source>
        <dbReference type="Proteomes" id="UP000681162"/>
    </source>
</evidence>
<feature type="transmembrane region" description="Helical" evidence="8">
    <location>
        <begin position="85"/>
        <end position="108"/>
    </location>
</feature>
<keyword evidence="3" id="KW-0813">Transport</keyword>
<sequence>MIPLAQEKLHRFSIAMLIFNTQAGVMQFTLPRTIATYFGTNGWIILILVYLIVALNIMLINAVYRLGKGKSLFVILQEGLPRFMLIPVYLAAGSLFALIGCLVVKQYVLIYQMIIFPSTSDLMLKIFVDILIFLFVSKGIYNMSKANLLMVFILLAIVPSGFMMLGDFDLLRLSPYVFKEGRDWLKGFASVYAAFMGYELSILLFPYAENNNKWLKYVHLGNSISLFIYLFVALLCYGFFNYHELKYLSFPLLDMFGYMQFPFVERIQNFIFSLFLFSIIVTSGMYFWSSQQMYSAILPKAPWKLLLFLIMTLAIGVSYIPKSLIIVEQWFDVLSLFEIGAAIGLPLLALLAILIQKGRGKRHAS</sequence>
<dbReference type="GO" id="GO:0009847">
    <property type="term" value="P:spore germination"/>
    <property type="evidence" value="ECO:0007669"/>
    <property type="project" value="InterPro"/>
</dbReference>
<dbReference type="Proteomes" id="UP000681162">
    <property type="component" value="Unassembled WGS sequence"/>
</dbReference>
<keyword evidence="6 8" id="KW-1133">Transmembrane helix</keyword>
<evidence type="ECO:0000256" key="3">
    <source>
        <dbReference type="ARBA" id="ARBA00022448"/>
    </source>
</evidence>
<reference evidence="9 10" key="1">
    <citation type="submission" date="2021-03" db="EMBL/GenBank/DDBJ databases">
        <title>Antimicrobial resistance genes in bacteria isolated from Japanese honey, and their potential for conferring macrolide and lincosamide resistance in the American foulbrood pathogen Paenibacillus larvae.</title>
        <authorList>
            <person name="Okamoto M."/>
            <person name="Kumagai M."/>
            <person name="Kanamori H."/>
            <person name="Takamatsu D."/>
        </authorList>
    </citation>
    <scope>NUCLEOTIDE SEQUENCE [LARGE SCALE GENOMIC DNA]</scope>
    <source>
        <strain evidence="9 10">J41TS12</strain>
    </source>
</reference>
<proteinExistence type="inferred from homology"/>
<feature type="transmembrane region" description="Helical" evidence="8">
    <location>
        <begin position="301"/>
        <end position="321"/>
    </location>
</feature>
<dbReference type="PANTHER" id="PTHR34975:SF2">
    <property type="entry name" value="SPORE GERMINATION PROTEIN A2"/>
    <property type="match status" value="1"/>
</dbReference>
<feature type="transmembrane region" description="Helical" evidence="8">
    <location>
        <begin position="270"/>
        <end position="289"/>
    </location>
</feature>